<organism evidence="1 2">
    <name type="scientific">Pyricularia oryzae</name>
    <name type="common">Rice blast fungus</name>
    <name type="synonym">Magnaporthe oryzae</name>
    <dbReference type="NCBI Taxonomy" id="318829"/>
    <lineage>
        <taxon>Eukaryota</taxon>
        <taxon>Fungi</taxon>
        <taxon>Dikarya</taxon>
        <taxon>Ascomycota</taxon>
        <taxon>Pezizomycotina</taxon>
        <taxon>Sordariomycetes</taxon>
        <taxon>Sordariomycetidae</taxon>
        <taxon>Magnaporthales</taxon>
        <taxon>Pyriculariaceae</taxon>
        <taxon>Pyricularia</taxon>
    </lineage>
</organism>
<dbReference type="Proteomes" id="UP000294847">
    <property type="component" value="Chromosome 7"/>
</dbReference>
<accession>A0A4P7NV06</accession>
<gene>
    <name evidence="1" type="ORF">PoMZ_13276</name>
</gene>
<dbReference type="EMBL" id="CP034210">
    <property type="protein sequence ID" value="QBZ66303.1"/>
    <property type="molecule type" value="Genomic_DNA"/>
</dbReference>
<protein>
    <submittedName>
        <fullName evidence="1">Uncharacterized protein</fullName>
    </submittedName>
</protein>
<reference evidence="1 2" key="1">
    <citation type="journal article" date="2019" name="Mol. Biol. Evol.">
        <title>Blast fungal genomes show frequent chromosomal changes, gene gains and losses, and effector gene turnover.</title>
        <authorList>
            <person name="Gomez Luciano L.B."/>
            <person name="Jason Tsai I."/>
            <person name="Chuma I."/>
            <person name="Tosa Y."/>
            <person name="Chen Y.H."/>
            <person name="Li J.Y."/>
            <person name="Li M.Y."/>
            <person name="Jade Lu M.Y."/>
            <person name="Nakayashiki H."/>
            <person name="Li W.H."/>
        </authorList>
    </citation>
    <scope>NUCLEOTIDE SEQUENCE [LARGE SCALE GENOMIC DNA]</scope>
    <source>
        <strain evidence="1">MZ5-1-6</strain>
    </source>
</reference>
<evidence type="ECO:0000313" key="1">
    <source>
        <dbReference type="EMBL" id="QBZ66303.1"/>
    </source>
</evidence>
<dbReference type="AlphaFoldDB" id="A0A4P7NV06"/>
<name>A0A4P7NV06_PYROR</name>
<proteinExistence type="predicted"/>
<sequence length="219" mass="25025">MATPFEMTAVDHEAQWQTKQLAVTGSPAKWSPPTEPILLKKDAVYFLFTAQNLVRHPKSPLKPLFRAVLLTDPLVDLRLVDVICKLLSFVEPGTGRNEVEDSPSRAYTLNNKEITSRPSNHSVFGPIPHARWLSILDRIKVNEVLPPICYKKDSSIPALPKYIICTGYRYHTTDNTNRNRYHYCYYHYRHYNHYLLAKTSGEELGLAATVRVSGNPTRM</sequence>
<evidence type="ECO:0000313" key="2">
    <source>
        <dbReference type="Proteomes" id="UP000294847"/>
    </source>
</evidence>